<keyword evidence="2" id="KW-1185">Reference proteome</keyword>
<reference evidence="1 2" key="1">
    <citation type="submission" date="2016-10" db="EMBL/GenBank/DDBJ databases">
        <authorList>
            <person name="Cai Z."/>
        </authorList>
    </citation>
    <scope>NUCLEOTIDE SEQUENCE [LARGE SCALE GENOMIC DNA]</scope>
</reference>
<gene>
    <name evidence="1" type="ORF">BQ4739_LOCUS4229</name>
</gene>
<dbReference type="AlphaFoldDB" id="A0A383VDQ4"/>
<dbReference type="SUPFAM" id="SSF69322">
    <property type="entry name" value="Tricorn protease domain 2"/>
    <property type="match status" value="1"/>
</dbReference>
<evidence type="ECO:0000313" key="1">
    <source>
        <dbReference type="EMBL" id="SZX63677.1"/>
    </source>
</evidence>
<dbReference type="STRING" id="3088.A0A383VDQ4"/>
<organism evidence="1 2">
    <name type="scientific">Tetradesmus obliquus</name>
    <name type="common">Green alga</name>
    <name type="synonym">Acutodesmus obliquus</name>
    <dbReference type="NCBI Taxonomy" id="3088"/>
    <lineage>
        <taxon>Eukaryota</taxon>
        <taxon>Viridiplantae</taxon>
        <taxon>Chlorophyta</taxon>
        <taxon>core chlorophytes</taxon>
        <taxon>Chlorophyceae</taxon>
        <taxon>CS clade</taxon>
        <taxon>Sphaeropleales</taxon>
        <taxon>Scenedesmaceae</taxon>
        <taxon>Tetradesmus</taxon>
    </lineage>
</organism>
<evidence type="ECO:0000313" key="2">
    <source>
        <dbReference type="Proteomes" id="UP000256970"/>
    </source>
</evidence>
<name>A0A383VDQ4_TETOB</name>
<proteinExistence type="predicted"/>
<dbReference type="Proteomes" id="UP000256970">
    <property type="component" value="Unassembled WGS sequence"/>
</dbReference>
<sequence length="92" mass="9652">MVWRRQLRTATATAPGGAAVLRIAPGPWGDILAVASQAGLHCLELFDFGAPMADITPGPLARPFSDIVFNSVTHDLYAGSSNGSVQVFSRLA</sequence>
<dbReference type="EMBL" id="FNXT01000337">
    <property type="protein sequence ID" value="SZX63677.1"/>
    <property type="molecule type" value="Genomic_DNA"/>
</dbReference>
<accession>A0A383VDQ4</accession>
<protein>
    <submittedName>
        <fullName evidence="1">Uncharacterized protein</fullName>
    </submittedName>
</protein>